<gene>
    <name evidence="15" type="primary">LOC110990442</name>
</gene>
<keyword evidence="7 11" id="KW-0406">Ion transport</keyword>
<feature type="transmembrane region" description="Helical" evidence="13">
    <location>
        <begin position="79"/>
        <end position="96"/>
    </location>
</feature>
<feature type="region of interest" description="Disordered" evidence="12">
    <location>
        <begin position="1"/>
        <end position="23"/>
    </location>
</feature>
<dbReference type="PANTHER" id="PTHR11690">
    <property type="entry name" value="AMILORIDE-SENSITIVE SODIUM CHANNEL-RELATED"/>
    <property type="match status" value="1"/>
</dbReference>
<accession>A0A8B8A2E0</accession>
<dbReference type="Pfam" id="PF00858">
    <property type="entry name" value="ASC"/>
    <property type="match status" value="1"/>
</dbReference>
<keyword evidence="4 11" id="KW-0812">Transmembrane</keyword>
<dbReference type="PANTHER" id="PTHR11690:SF248">
    <property type="entry name" value="PICKPOCKET 17, ISOFORM A"/>
    <property type="match status" value="1"/>
</dbReference>
<evidence type="ECO:0000313" key="14">
    <source>
        <dbReference type="Proteomes" id="UP000694845"/>
    </source>
</evidence>
<evidence type="ECO:0000256" key="4">
    <source>
        <dbReference type="ARBA" id="ARBA00022692"/>
    </source>
</evidence>
<dbReference type="OrthoDB" id="10051479at2759"/>
<name>A0A8B8A2E0_ACAPL</name>
<dbReference type="Gene3D" id="2.60.470.10">
    <property type="entry name" value="Acid-sensing ion channels like domains"/>
    <property type="match status" value="1"/>
</dbReference>
<dbReference type="RefSeq" id="XP_022111140.1">
    <property type="nucleotide sequence ID" value="XM_022255448.1"/>
</dbReference>
<dbReference type="KEGG" id="aplc:110990442"/>
<evidence type="ECO:0000256" key="9">
    <source>
        <dbReference type="ARBA" id="ARBA00023201"/>
    </source>
</evidence>
<evidence type="ECO:0000256" key="7">
    <source>
        <dbReference type="ARBA" id="ARBA00023065"/>
    </source>
</evidence>
<keyword evidence="2 11" id="KW-0813">Transport</keyword>
<proteinExistence type="inferred from homology"/>
<keyword evidence="5 13" id="KW-1133">Transmembrane helix</keyword>
<dbReference type="PRINTS" id="PR01078">
    <property type="entry name" value="AMINACHANNEL"/>
</dbReference>
<keyword evidence="6" id="KW-0915">Sodium</keyword>
<organism evidence="14 15">
    <name type="scientific">Acanthaster planci</name>
    <name type="common">Crown-of-thorns starfish</name>
    <dbReference type="NCBI Taxonomy" id="133434"/>
    <lineage>
        <taxon>Eukaryota</taxon>
        <taxon>Metazoa</taxon>
        <taxon>Echinodermata</taxon>
        <taxon>Eleutherozoa</taxon>
        <taxon>Asterozoa</taxon>
        <taxon>Asteroidea</taxon>
        <taxon>Valvatacea</taxon>
        <taxon>Valvatida</taxon>
        <taxon>Acanthasteridae</taxon>
        <taxon>Acanthaster</taxon>
    </lineage>
</organism>
<keyword evidence="8 13" id="KW-0472">Membrane</keyword>
<reference evidence="15" key="1">
    <citation type="submission" date="2025-08" db="UniProtKB">
        <authorList>
            <consortium name="RefSeq"/>
        </authorList>
    </citation>
    <scope>IDENTIFICATION</scope>
</reference>
<dbReference type="Proteomes" id="UP000694845">
    <property type="component" value="Unplaced"/>
</dbReference>
<dbReference type="AlphaFoldDB" id="A0A8B8A2E0"/>
<evidence type="ECO:0000256" key="1">
    <source>
        <dbReference type="ARBA" id="ARBA00004141"/>
    </source>
</evidence>
<keyword evidence="14" id="KW-1185">Reference proteome</keyword>
<keyword evidence="10 11" id="KW-0407">Ion channel</keyword>
<comment type="similarity">
    <text evidence="11">Belongs to the amiloride-sensitive sodium channel (TC 1.A.6) family.</text>
</comment>
<dbReference type="GO" id="GO:0005886">
    <property type="term" value="C:plasma membrane"/>
    <property type="evidence" value="ECO:0007669"/>
    <property type="project" value="TreeGrafter"/>
</dbReference>
<protein>
    <submittedName>
        <fullName evidence="15">Amiloride-sensitive sodium channel subunit alpha-like isoform X1</fullName>
    </submittedName>
</protein>
<sequence length="547" mass="61298">MYHQESGSQEGLHLAKRKVSPMTVEDISAEDGAAPAAPPDPAASAKQTSLLYVVSHRLAESGAHGIPNIQRANSNFRRVAWTLLFLAGFGMFIYQGCDLIIKFYKWPYNVNIEVRTPKRVEFPAVTWCNLNPIRKDALADFTDLRSLLEGGSSSCGTAVNATFGGYPGDWESADIDYELEDCTSQTVDAAIDIVGAMPYQERAVTGHRLNDMLLMCTFQQKPCSPKNFTSFYNSRYGNCFTFNSASRGVAPLKVTRTGPSYGLSMELYIQQDRYITGVETGAGIRIMVHNQTEMAFPEDIGANIAPGTESFLGLYRAMVNRLSDPYGDCATDFTQDNIFKEQFKRLEYTKEACEKDCFFRAVLLDCNCAYINYRYNDSQAPCNSSVKAVKTCIEKVENNFTSGELRCGHCHKSCNETRYQISFSNSKWPNREYMETVRKNIQESNKETISLIKNNSYFIEDNVLRVNVYFDSLNYDDIFQTAAYTLGSLVSDLGGQVGLWIGVSVLTLFEFLELMIDIFVLISTRCRAGGENRRIGKTGQENSRPQA</sequence>
<evidence type="ECO:0000256" key="13">
    <source>
        <dbReference type="SAM" id="Phobius"/>
    </source>
</evidence>
<keyword evidence="3 11" id="KW-0894">Sodium channel</keyword>
<evidence type="ECO:0000256" key="2">
    <source>
        <dbReference type="ARBA" id="ARBA00022448"/>
    </source>
</evidence>
<evidence type="ECO:0000256" key="8">
    <source>
        <dbReference type="ARBA" id="ARBA00023136"/>
    </source>
</evidence>
<dbReference type="GeneID" id="110990442"/>
<comment type="subcellular location">
    <subcellularLocation>
        <location evidence="1">Membrane</location>
        <topology evidence="1">Multi-pass membrane protein</topology>
    </subcellularLocation>
</comment>
<evidence type="ECO:0000256" key="5">
    <source>
        <dbReference type="ARBA" id="ARBA00022989"/>
    </source>
</evidence>
<dbReference type="Gene3D" id="1.10.287.770">
    <property type="entry name" value="YojJ-like"/>
    <property type="match status" value="1"/>
</dbReference>
<evidence type="ECO:0000256" key="3">
    <source>
        <dbReference type="ARBA" id="ARBA00022461"/>
    </source>
</evidence>
<evidence type="ECO:0000256" key="12">
    <source>
        <dbReference type="SAM" id="MobiDB-lite"/>
    </source>
</evidence>
<evidence type="ECO:0000313" key="15">
    <source>
        <dbReference type="RefSeq" id="XP_022111140.1"/>
    </source>
</evidence>
<keyword evidence="9 11" id="KW-0739">Sodium transport</keyword>
<dbReference type="InterPro" id="IPR001873">
    <property type="entry name" value="ENaC"/>
</dbReference>
<dbReference type="GO" id="GO:0015280">
    <property type="term" value="F:ligand-gated sodium channel activity"/>
    <property type="evidence" value="ECO:0007669"/>
    <property type="project" value="TreeGrafter"/>
</dbReference>
<evidence type="ECO:0000256" key="11">
    <source>
        <dbReference type="RuleBase" id="RU000679"/>
    </source>
</evidence>
<evidence type="ECO:0000256" key="6">
    <source>
        <dbReference type="ARBA" id="ARBA00023053"/>
    </source>
</evidence>
<evidence type="ECO:0000256" key="10">
    <source>
        <dbReference type="ARBA" id="ARBA00023303"/>
    </source>
</evidence>